<organism evidence="1">
    <name type="scientific">Tetraselmis sp. GSL018</name>
    <dbReference type="NCBI Taxonomy" id="582737"/>
    <lineage>
        <taxon>Eukaryota</taxon>
        <taxon>Viridiplantae</taxon>
        <taxon>Chlorophyta</taxon>
        <taxon>core chlorophytes</taxon>
        <taxon>Chlorodendrophyceae</taxon>
        <taxon>Chlorodendrales</taxon>
        <taxon>Chlorodendraceae</taxon>
        <taxon>Tetraselmis</taxon>
    </lineage>
</organism>
<reference evidence="1" key="1">
    <citation type="submission" date="2014-05" db="EMBL/GenBank/DDBJ databases">
        <title>The transcriptome of the halophilic microalga Tetraselmis sp. GSL018 isolated from the Great Salt Lake, Utah.</title>
        <authorList>
            <person name="Jinkerson R.E."/>
            <person name="D'Adamo S."/>
            <person name="Posewitz M.C."/>
        </authorList>
    </citation>
    <scope>NUCLEOTIDE SEQUENCE</scope>
    <source>
        <strain evidence="1">GSL018</strain>
    </source>
</reference>
<accession>A0A061RHL5</accession>
<name>A0A061RHL5_9CHLO</name>
<feature type="non-terminal residue" evidence="1">
    <location>
        <position position="1"/>
    </location>
</feature>
<evidence type="ECO:0000313" key="1">
    <source>
        <dbReference type="EMBL" id="JAC71468.1"/>
    </source>
</evidence>
<proteinExistence type="predicted"/>
<protein>
    <submittedName>
        <fullName evidence="1">Uncharacterized protein</fullName>
    </submittedName>
</protein>
<dbReference type="AlphaFoldDB" id="A0A061RHL5"/>
<gene>
    <name evidence="1" type="ORF">TSPGSL018_1834</name>
</gene>
<sequence>PVVRHCAVSLNAKMECYRNDKFSCNSRSQVCLKQERISSVPCGRQKD</sequence>
<dbReference type="EMBL" id="GBEZ01014620">
    <property type="protein sequence ID" value="JAC71468.1"/>
    <property type="molecule type" value="Transcribed_RNA"/>
</dbReference>